<evidence type="ECO:0000313" key="12">
    <source>
        <dbReference type="EMBL" id="GAA3625708.1"/>
    </source>
</evidence>
<evidence type="ECO:0000313" key="13">
    <source>
        <dbReference type="Proteomes" id="UP001501490"/>
    </source>
</evidence>
<keyword evidence="5" id="KW-0762">Sugar transport</keyword>
<dbReference type="PANTHER" id="PTHR23535:SF2">
    <property type="entry name" value="SUGAR EFFLUX TRANSPORTER A-RELATED"/>
    <property type="match status" value="1"/>
</dbReference>
<dbReference type="Proteomes" id="UP001501490">
    <property type="component" value="Unassembled WGS sequence"/>
</dbReference>
<comment type="caution">
    <text evidence="12">The sequence shown here is derived from an EMBL/GenBank/DDBJ whole genome shotgun (WGS) entry which is preliminary data.</text>
</comment>
<evidence type="ECO:0000259" key="11">
    <source>
        <dbReference type="PROSITE" id="PS50850"/>
    </source>
</evidence>
<keyword evidence="13" id="KW-1185">Reference proteome</keyword>
<feature type="transmembrane region" description="Helical" evidence="10">
    <location>
        <begin position="303"/>
        <end position="323"/>
    </location>
</feature>
<evidence type="ECO:0000256" key="6">
    <source>
        <dbReference type="ARBA" id="ARBA00022692"/>
    </source>
</evidence>
<comment type="similarity">
    <text evidence="2">Belongs to the major facilitator superfamily. Set transporter family.</text>
</comment>
<organism evidence="12 13">
    <name type="scientific">Microlunatus ginsengisoli</name>
    <dbReference type="NCBI Taxonomy" id="363863"/>
    <lineage>
        <taxon>Bacteria</taxon>
        <taxon>Bacillati</taxon>
        <taxon>Actinomycetota</taxon>
        <taxon>Actinomycetes</taxon>
        <taxon>Propionibacteriales</taxon>
        <taxon>Propionibacteriaceae</taxon>
        <taxon>Microlunatus</taxon>
    </lineage>
</organism>
<dbReference type="Pfam" id="PF07690">
    <property type="entry name" value="MFS_1"/>
    <property type="match status" value="1"/>
</dbReference>
<keyword evidence="3" id="KW-0813">Transport</keyword>
<gene>
    <name evidence="12" type="ORF">GCM10022236_29990</name>
</gene>
<feature type="transmembrane region" description="Helical" evidence="10">
    <location>
        <begin position="394"/>
        <end position="412"/>
    </location>
</feature>
<feature type="transmembrane region" description="Helical" evidence="10">
    <location>
        <begin position="61"/>
        <end position="82"/>
    </location>
</feature>
<keyword evidence="6 10" id="KW-0812">Transmembrane</keyword>
<evidence type="ECO:0000256" key="8">
    <source>
        <dbReference type="ARBA" id="ARBA00023136"/>
    </source>
</evidence>
<feature type="transmembrane region" description="Helical" evidence="10">
    <location>
        <begin position="32"/>
        <end position="55"/>
    </location>
</feature>
<sequence>MRFPRSERVDRPGHPSGRTATPGSRLLVPSSALLWGLQLAFLSPALALILTNLYGASTAEVGLVLALYNVSGFAASLLLPGYADRRHSYLTVMTVCAVLTLLLAGALALATTLPAATVALVVLGGPAGVGSSLLFAHLRHSGARTADIVNTRAIVSVAWVAGPPLATLIIGWFGDRAVLLAIAAVAVLNIATTAAMIAQRSAATRAAAAATAAGGEPSTATPPVEESPVEESPVGRTGVVLIMAAFVLLQATNATAMTIMTVYVTETLRLPVVWAGAALGVAAALEVPALLLIGRLSDRSSPLALIATGCLAGIAYYLGLALVTGPILLIGLQLLNAWCFAGIAGVGLPLFQQMIPRPGLSTGLYTNTRRIGAIVSGPIIAIGSLTALGQRGIFVASAALTLVALGIIGIAARRPRA</sequence>
<dbReference type="SUPFAM" id="SSF103473">
    <property type="entry name" value="MFS general substrate transporter"/>
    <property type="match status" value="1"/>
</dbReference>
<keyword evidence="4" id="KW-1003">Cell membrane</keyword>
<evidence type="ECO:0000256" key="4">
    <source>
        <dbReference type="ARBA" id="ARBA00022475"/>
    </source>
</evidence>
<evidence type="ECO:0000256" key="3">
    <source>
        <dbReference type="ARBA" id="ARBA00022448"/>
    </source>
</evidence>
<keyword evidence="8 10" id="KW-0472">Membrane</keyword>
<feature type="region of interest" description="Disordered" evidence="9">
    <location>
        <begin position="1"/>
        <end position="22"/>
    </location>
</feature>
<feature type="transmembrane region" description="Helical" evidence="10">
    <location>
        <begin position="371"/>
        <end position="388"/>
    </location>
</feature>
<protein>
    <submittedName>
        <fullName evidence="12">MFS transporter</fullName>
    </submittedName>
</protein>
<evidence type="ECO:0000256" key="7">
    <source>
        <dbReference type="ARBA" id="ARBA00022989"/>
    </source>
</evidence>
<feature type="transmembrane region" description="Helical" evidence="10">
    <location>
        <begin position="179"/>
        <end position="198"/>
    </location>
</feature>
<comment type="subcellular location">
    <subcellularLocation>
        <location evidence="1">Cell membrane</location>
        <topology evidence="1">Multi-pass membrane protein</topology>
    </subcellularLocation>
</comment>
<evidence type="ECO:0000256" key="10">
    <source>
        <dbReference type="SAM" id="Phobius"/>
    </source>
</evidence>
<evidence type="ECO:0000256" key="1">
    <source>
        <dbReference type="ARBA" id="ARBA00004651"/>
    </source>
</evidence>
<proteinExistence type="inferred from homology"/>
<evidence type="ECO:0000256" key="5">
    <source>
        <dbReference type="ARBA" id="ARBA00022597"/>
    </source>
</evidence>
<accession>A0ABP7A672</accession>
<feature type="transmembrane region" description="Helical" evidence="10">
    <location>
        <begin position="270"/>
        <end position="291"/>
    </location>
</feature>
<feature type="transmembrane region" description="Helical" evidence="10">
    <location>
        <begin position="329"/>
        <end position="351"/>
    </location>
</feature>
<dbReference type="PANTHER" id="PTHR23535">
    <property type="entry name" value="SUGAR EFFLUX TRANSPORTER A-RELATED"/>
    <property type="match status" value="1"/>
</dbReference>
<dbReference type="PROSITE" id="PS50850">
    <property type="entry name" value="MFS"/>
    <property type="match status" value="1"/>
</dbReference>
<dbReference type="InterPro" id="IPR036259">
    <property type="entry name" value="MFS_trans_sf"/>
</dbReference>
<feature type="transmembrane region" description="Helical" evidence="10">
    <location>
        <begin position="116"/>
        <end position="138"/>
    </location>
</feature>
<feature type="compositionally biased region" description="Basic and acidic residues" evidence="9">
    <location>
        <begin position="1"/>
        <end position="13"/>
    </location>
</feature>
<reference evidence="13" key="1">
    <citation type="journal article" date="2019" name="Int. J. Syst. Evol. Microbiol.">
        <title>The Global Catalogue of Microorganisms (GCM) 10K type strain sequencing project: providing services to taxonomists for standard genome sequencing and annotation.</title>
        <authorList>
            <consortium name="The Broad Institute Genomics Platform"/>
            <consortium name="The Broad Institute Genome Sequencing Center for Infectious Disease"/>
            <person name="Wu L."/>
            <person name="Ma J."/>
        </authorList>
    </citation>
    <scope>NUCLEOTIDE SEQUENCE [LARGE SCALE GENOMIC DNA]</scope>
    <source>
        <strain evidence="13">JCM 16929</strain>
    </source>
</reference>
<evidence type="ECO:0000256" key="2">
    <source>
        <dbReference type="ARBA" id="ARBA00006523"/>
    </source>
</evidence>
<dbReference type="Gene3D" id="1.20.1250.20">
    <property type="entry name" value="MFS general substrate transporter like domains"/>
    <property type="match status" value="2"/>
</dbReference>
<dbReference type="InterPro" id="IPR011701">
    <property type="entry name" value="MFS"/>
</dbReference>
<dbReference type="EMBL" id="BAABAB010000022">
    <property type="protein sequence ID" value="GAA3625708.1"/>
    <property type="molecule type" value="Genomic_DNA"/>
</dbReference>
<keyword evidence="7 10" id="KW-1133">Transmembrane helix</keyword>
<feature type="transmembrane region" description="Helical" evidence="10">
    <location>
        <begin position="239"/>
        <end position="264"/>
    </location>
</feature>
<evidence type="ECO:0000256" key="9">
    <source>
        <dbReference type="SAM" id="MobiDB-lite"/>
    </source>
</evidence>
<feature type="domain" description="Major facilitator superfamily (MFS) profile" evidence="11">
    <location>
        <begin position="24"/>
        <end position="416"/>
    </location>
</feature>
<feature type="transmembrane region" description="Helical" evidence="10">
    <location>
        <begin position="150"/>
        <end position="173"/>
    </location>
</feature>
<feature type="transmembrane region" description="Helical" evidence="10">
    <location>
        <begin position="89"/>
        <end position="110"/>
    </location>
</feature>
<name>A0ABP7A672_9ACTN</name>
<dbReference type="InterPro" id="IPR020846">
    <property type="entry name" value="MFS_dom"/>
</dbReference>